<dbReference type="EC" id="7.1.1.2" evidence="2 16"/>
<dbReference type="Pfam" id="PF00662">
    <property type="entry name" value="Proton_antipo_N"/>
    <property type="match status" value="1"/>
</dbReference>
<feature type="signal peptide" evidence="17">
    <location>
        <begin position="1"/>
        <end position="23"/>
    </location>
</feature>
<evidence type="ECO:0000259" key="20">
    <source>
        <dbReference type="Pfam" id="PF06455"/>
    </source>
</evidence>
<comment type="subcellular location">
    <subcellularLocation>
        <location evidence="1">Mitochondrion inner membrane</location>
        <topology evidence="1">Multi-pass membrane protein</topology>
    </subcellularLocation>
</comment>
<gene>
    <name evidence="21" type="primary">ND5</name>
</gene>
<keyword evidence="13 16" id="KW-0496">Mitochondrion</keyword>
<dbReference type="GeneID" id="26834331"/>
<evidence type="ECO:0000313" key="21">
    <source>
        <dbReference type="EMBL" id="ALS20087.1"/>
    </source>
</evidence>
<proteinExistence type="inferred from homology"/>
<feature type="transmembrane region" description="Helical" evidence="16">
    <location>
        <begin position="353"/>
        <end position="372"/>
    </location>
</feature>
<dbReference type="PANTHER" id="PTHR42829:SF2">
    <property type="entry name" value="NADH-UBIQUINONE OXIDOREDUCTASE CHAIN 5"/>
    <property type="match status" value="1"/>
</dbReference>
<organism evidence="21">
    <name type="scientific">Xenoturbella profunda</name>
    <dbReference type="NCBI Taxonomy" id="1736633"/>
    <lineage>
        <taxon>Eukaryota</taxon>
        <taxon>Metazoa</taxon>
        <taxon>Xenacoelomorpha</taxon>
        <taxon>Xenoturbellida</taxon>
        <taxon>Xenoturbellidae</taxon>
        <taxon>Xenoturbella</taxon>
    </lineage>
</organism>
<evidence type="ECO:0000259" key="19">
    <source>
        <dbReference type="Pfam" id="PF00662"/>
    </source>
</evidence>
<evidence type="ECO:0000256" key="10">
    <source>
        <dbReference type="ARBA" id="ARBA00022989"/>
    </source>
</evidence>
<sequence length="576" mass="63282">MSILIILSVTLTSILMMTQPSKTTNKLVAPMILSAPLILTIMNSIKSLNMTQPKWAEVMFTELPININLDTQSITFSVVALFITANIITFSCYYMKDDKDKKTFKTMLVIFLMFMLILLTANNMVQIFIGWEGVGMMSFLLISWWTTRNLANAAAMQAIIYNRTGDMGLIVAAALAITSSPSMNFQHMTLHNTNSMIMSLGLLLAAAGKSAQLGMHPWLPAAMEGPTPVSALLHSSTMVVAGVYLMMRMAPLLTKTHFLPNLALLGACTALFASTTALYQNDTKKVIAYSTTSQLGLMMFSIGVGQPLLALYHMTTHGFFKALLFMCVGSAIHNNNDDQDTRTSSNMKMESPISTACMMTGSLALMGTPFLAGFYSKDWIIEFASKSSTNTLSLTMIIAATALTAAYSTRLIKTVTKNTANNTPTKMKDEPANLLIPLITLSTGAMMSGWMMINFMAENTQEEQPLPSSLKILTLIISLFAMNMMMNFDTKNTSTFLSAAWFFNNLNHTNKTKTLMKNMLKGPTMTGDQGWLETHGPTGITKSLNLTSHKTTTKTTNMKTHIKTILLSMTILLIMM</sequence>
<evidence type="ECO:0000256" key="16">
    <source>
        <dbReference type="RuleBase" id="RU003404"/>
    </source>
</evidence>
<feature type="domain" description="NADH-Ubiquinone oxidoreductase (complex I) chain 5 N-terminal" evidence="19">
    <location>
        <begin position="55"/>
        <end position="104"/>
    </location>
</feature>
<evidence type="ECO:0000256" key="7">
    <source>
        <dbReference type="ARBA" id="ARBA00022792"/>
    </source>
</evidence>
<keyword evidence="17" id="KW-0732">Signal</keyword>
<keyword evidence="7" id="KW-0999">Mitochondrion inner membrane</keyword>
<keyword evidence="14 16" id="KW-0472">Membrane</keyword>
<protein>
    <recommendedName>
        <fullName evidence="3 16">NADH-ubiquinone oxidoreductase chain 5</fullName>
        <ecNumber evidence="2 16">7.1.1.2</ecNumber>
    </recommendedName>
</protein>
<evidence type="ECO:0000256" key="4">
    <source>
        <dbReference type="ARBA" id="ARBA00022448"/>
    </source>
</evidence>
<evidence type="ECO:0000259" key="18">
    <source>
        <dbReference type="Pfam" id="PF00361"/>
    </source>
</evidence>
<reference evidence="21" key="1">
    <citation type="submission" date="2015-09" db="EMBL/GenBank/DDBJ databases">
        <title>New deep-sea species of Xenoturbella and the position of Xenacoelomorpha.</title>
        <authorList>
            <person name="Rouse G.W."/>
            <person name="Wilson N.G."/>
            <person name="Carvajal J.I."/>
            <person name="Vrijenhoek R.C."/>
        </authorList>
    </citation>
    <scope>NUCLEOTIDE SEQUENCE</scope>
</reference>
<dbReference type="GO" id="GO:0015990">
    <property type="term" value="P:electron transport coupled proton transport"/>
    <property type="evidence" value="ECO:0007669"/>
    <property type="project" value="TreeGrafter"/>
</dbReference>
<dbReference type="PANTHER" id="PTHR42829">
    <property type="entry name" value="NADH-UBIQUINONE OXIDOREDUCTASE CHAIN 5"/>
    <property type="match status" value="1"/>
</dbReference>
<dbReference type="CTD" id="4540"/>
<evidence type="ECO:0000256" key="11">
    <source>
        <dbReference type="ARBA" id="ARBA00023027"/>
    </source>
</evidence>
<feature type="transmembrane region" description="Helical" evidence="16">
    <location>
        <begin position="229"/>
        <end position="247"/>
    </location>
</feature>
<keyword evidence="4 16" id="KW-0813">Transport</keyword>
<dbReference type="GO" id="GO:0003954">
    <property type="term" value="F:NADH dehydrogenase activity"/>
    <property type="evidence" value="ECO:0007669"/>
    <property type="project" value="TreeGrafter"/>
</dbReference>
<feature type="transmembrane region" description="Helical" evidence="16">
    <location>
        <begin position="259"/>
        <end position="279"/>
    </location>
</feature>
<keyword evidence="9" id="KW-0249">Electron transport</keyword>
<comment type="catalytic activity">
    <reaction evidence="15 16">
        <text>a ubiquinone + NADH + 5 H(+)(in) = a ubiquinol + NAD(+) + 4 H(+)(out)</text>
        <dbReference type="Rhea" id="RHEA:29091"/>
        <dbReference type="Rhea" id="RHEA-COMP:9565"/>
        <dbReference type="Rhea" id="RHEA-COMP:9566"/>
        <dbReference type="ChEBI" id="CHEBI:15378"/>
        <dbReference type="ChEBI" id="CHEBI:16389"/>
        <dbReference type="ChEBI" id="CHEBI:17976"/>
        <dbReference type="ChEBI" id="CHEBI:57540"/>
        <dbReference type="ChEBI" id="CHEBI:57945"/>
        <dbReference type="EC" id="7.1.1.2"/>
    </reaction>
</comment>
<evidence type="ECO:0000256" key="3">
    <source>
        <dbReference type="ARBA" id="ARBA00021096"/>
    </source>
</evidence>
<feature type="transmembrane region" description="Helical" evidence="16">
    <location>
        <begin position="310"/>
        <end position="332"/>
    </location>
</feature>
<dbReference type="EMBL" id="KT862789">
    <property type="protein sequence ID" value="ALS20087.1"/>
    <property type="molecule type" value="Genomic_DNA"/>
</dbReference>
<evidence type="ECO:0000256" key="6">
    <source>
        <dbReference type="ARBA" id="ARBA00022692"/>
    </source>
</evidence>
<keyword evidence="11 16" id="KW-0520">NAD</keyword>
<feature type="transmembrane region" description="Helical" evidence="16">
    <location>
        <begin position="433"/>
        <end position="457"/>
    </location>
</feature>
<name>A0A0U2IL59_9BILA</name>
<geneLocation type="mitochondrion" evidence="21"/>
<evidence type="ECO:0000256" key="14">
    <source>
        <dbReference type="ARBA" id="ARBA00023136"/>
    </source>
</evidence>
<feature type="transmembrane region" description="Helical" evidence="16">
    <location>
        <begin position="392"/>
        <end position="412"/>
    </location>
</feature>
<feature type="chain" id="PRO_5006830644" description="NADH-ubiquinone oxidoreductase chain 5" evidence="17">
    <location>
        <begin position="24"/>
        <end position="576"/>
    </location>
</feature>
<evidence type="ECO:0000256" key="9">
    <source>
        <dbReference type="ARBA" id="ARBA00022982"/>
    </source>
</evidence>
<dbReference type="RefSeq" id="YP_009228900.1">
    <property type="nucleotide sequence ID" value="NC_029220.1"/>
</dbReference>
<evidence type="ECO:0000256" key="1">
    <source>
        <dbReference type="ARBA" id="ARBA00004448"/>
    </source>
</evidence>
<feature type="transmembrane region" description="Helical" evidence="16">
    <location>
        <begin position="74"/>
        <end position="94"/>
    </location>
</feature>
<feature type="transmembrane region" description="Helical" evidence="16">
    <location>
        <begin position="469"/>
        <end position="488"/>
    </location>
</feature>
<evidence type="ECO:0000256" key="12">
    <source>
        <dbReference type="ARBA" id="ARBA00023075"/>
    </source>
</evidence>
<dbReference type="InterPro" id="IPR010934">
    <property type="entry name" value="NADH_DH_su5_C"/>
</dbReference>
<keyword evidence="12 16" id="KW-0830">Ubiquinone</keyword>
<accession>A0A0U2IL59</accession>
<evidence type="ECO:0000256" key="15">
    <source>
        <dbReference type="ARBA" id="ARBA00049551"/>
    </source>
</evidence>
<dbReference type="GO" id="GO:0042773">
    <property type="term" value="P:ATP synthesis coupled electron transport"/>
    <property type="evidence" value="ECO:0007669"/>
    <property type="project" value="InterPro"/>
</dbReference>
<comment type="similarity">
    <text evidence="16">Belongs to the complex I subunit 5 family.</text>
</comment>
<feature type="transmembrane region" description="Helical" evidence="16">
    <location>
        <begin position="106"/>
        <end position="122"/>
    </location>
</feature>
<dbReference type="PRINTS" id="PR01434">
    <property type="entry name" value="NADHDHGNASE5"/>
</dbReference>
<feature type="domain" description="NADH:quinone oxidoreductase/Mrp antiporter transmembrane" evidence="18">
    <location>
        <begin position="121"/>
        <end position="399"/>
    </location>
</feature>
<dbReference type="InterPro" id="IPR003945">
    <property type="entry name" value="NU5C-like"/>
</dbReference>
<evidence type="ECO:0000256" key="13">
    <source>
        <dbReference type="ARBA" id="ARBA00023128"/>
    </source>
</evidence>
<keyword evidence="5" id="KW-0679">Respiratory chain</keyword>
<comment type="function">
    <text evidence="16">Core subunit of the mitochondrial membrane respiratory chain NADH dehydrogenase (Complex I) which catalyzes electron transfer from NADH through the respiratory chain, using ubiquinone as an electron acceptor. Essential for the catalytic activity and assembly of complex I.</text>
</comment>
<keyword evidence="10 16" id="KW-1133">Transmembrane helix</keyword>
<dbReference type="InterPro" id="IPR001750">
    <property type="entry name" value="ND/Mrp_TM"/>
</dbReference>
<feature type="domain" description="NADH dehydrogenase subunit 5 C-terminal" evidence="20">
    <location>
        <begin position="407"/>
        <end position="576"/>
    </location>
</feature>
<dbReference type="GO" id="GO:0008137">
    <property type="term" value="F:NADH dehydrogenase (ubiquinone) activity"/>
    <property type="evidence" value="ECO:0007669"/>
    <property type="project" value="UniProtKB-EC"/>
</dbReference>
<keyword evidence="8" id="KW-1278">Translocase</keyword>
<keyword evidence="6 16" id="KW-0812">Transmembrane</keyword>
<evidence type="ECO:0000256" key="17">
    <source>
        <dbReference type="SAM" id="SignalP"/>
    </source>
</evidence>
<evidence type="ECO:0000256" key="8">
    <source>
        <dbReference type="ARBA" id="ARBA00022967"/>
    </source>
</evidence>
<evidence type="ECO:0000256" key="2">
    <source>
        <dbReference type="ARBA" id="ARBA00012944"/>
    </source>
</evidence>
<evidence type="ECO:0000256" key="5">
    <source>
        <dbReference type="ARBA" id="ARBA00022660"/>
    </source>
</evidence>
<dbReference type="GO" id="GO:0005743">
    <property type="term" value="C:mitochondrial inner membrane"/>
    <property type="evidence" value="ECO:0007669"/>
    <property type="project" value="UniProtKB-SubCell"/>
</dbReference>
<dbReference type="Pfam" id="PF00361">
    <property type="entry name" value="Proton_antipo_M"/>
    <property type="match status" value="1"/>
</dbReference>
<dbReference type="Pfam" id="PF06455">
    <property type="entry name" value="NADH5_C"/>
    <property type="match status" value="1"/>
</dbReference>
<dbReference type="InterPro" id="IPR001516">
    <property type="entry name" value="Proton_antipo_N"/>
</dbReference>
<dbReference type="AlphaFoldDB" id="A0A0U2IL59"/>